<sequence length="126" mass="14365">MQLGNLEKSVLQYFWDTDEADAKRVHRELADDTVRTLNTIQSTLDRLYKKKLLFRNKSGHAFIYRAAMGKDTFLARLVREVAADYTDSEDTLLAAFSSLSAEMTETQLQALESLIDQRRASDKSGK</sequence>
<accession>A0A840R8T2</accession>
<dbReference type="InterPro" id="IPR005650">
    <property type="entry name" value="BlaI_family"/>
</dbReference>
<comment type="caution">
    <text evidence="5">The sequence shown here is derived from an EMBL/GenBank/DDBJ whole genome shotgun (WGS) entry which is preliminary data.</text>
</comment>
<evidence type="ECO:0000256" key="3">
    <source>
        <dbReference type="ARBA" id="ARBA00023125"/>
    </source>
</evidence>
<reference evidence="5 6" key="1">
    <citation type="submission" date="2020-08" db="EMBL/GenBank/DDBJ databases">
        <title>Genomic Encyclopedia of Type Strains, Phase IV (KMG-IV): sequencing the most valuable type-strain genomes for metagenomic binning, comparative biology and taxonomic classification.</title>
        <authorList>
            <person name="Goeker M."/>
        </authorList>
    </citation>
    <scope>NUCLEOTIDE SEQUENCE [LARGE SCALE GENOMIC DNA]</scope>
    <source>
        <strain evidence="5 6">DSM 25701</strain>
    </source>
</reference>
<protein>
    <submittedName>
        <fullName evidence="5">Putative transcriptional regulator</fullName>
    </submittedName>
</protein>
<dbReference type="Proteomes" id="UP000536640">
    <property type="component" value="Unassembled WGS sequence"/>
</dbReference>
<dbReference type="SUPFAM" id="SSF46785">
    <property type="entry name" value="Winged helix' DNA-binding domain"/>
    <property type="match status" value="1"/>
</dbReference>
<proteinExistence type="inferred from homology"/>
<keyword evidence="2" id="KW-0805">Transcription regulation</keyword>
<dbReference type="Gene3D" id="1.10.10.10">
    <property type="entry name" value="Winged helix-like DNA-binding domain superfamily/Winged helix DNA-binding domain"/>
    <property type="match status" value="1"/>
</dbReference>
<comment type="similarity">
    <text evidence="1">Belongs to the BlaI transcriptional regulatory family.</text>
</comment>
<dbReference type="GO" id="GO:0003677">
    <property type="term" value="F:DNA binding"/>
    <property type="evidence" value="ECO:0007669"/>
    <property type="project" value="UniProtKB-KW"/>
</dbReference>
<organism evidence="5 6">
    <name type="scientific">Zhongshania antarctica</name>
    <dbReference type="NCBI Taxonomy" id="641702"/>
    <lineage>
        <taxon>Bacteria</taxon>
        <taxon>Pseudomonadati</taxon>
        <taxon>Pseudomonadota</taxon>
        <taxon>Gammaproteobacteria</taxon>
        <taxon>Cellvibrionales</taxon>
        <taxon>Spongiibacteraceae</taxon>
        <taxon>Zhongshania</taxon>
    </lineage>
</organism>
<evidence type="ECO:0000256" key="2">
    <source>
        <dbReference type="ARBA" id="ARBA00023015"/>
    </source>
</evidence>
<keyword evidence="3" id="KW-0238">DNA-binding</keyword>
<dbReference type="GO" id="GO:0045892">
    <property type="term" value="P:negative regulation of DNA-templated transcription"/>
    <property type="evidence" value="ECO:0007669"/>
    <property type="project" value="InterPro"/>
</dbReference>
<evidence type="ECO:0000313" key="5">
    <source>
        <dbReference type="EMBL" id="MBB5188853.1"/>
    </source>
</evidence>
<dbReference type="EMBL" id="JACHHW010000010">
    <property type="protein sequence ID" value="MBB5188853.1"/>
    <property type="molecule type" value="Genomic_DNA"/>
</dbReference>
<keyword evidence="4" id="KW-0804">Transcription</keyword>
<evidence type="ECO:0000256" key="4">
    <source>
        <dbReference type="ARBA" id="ARBA00023163"/>
    </source>
</evidence>
<dbReference type="InterPro" id="IPR036388">
    <property type="entry name" value="WH-like_DNA-bd_sf"/>
</dbReference>
<dbReference type="AlphaFoldDB" id="A0A840R8T2"/>
<dbReference type="InterPro" id="IPR036390">
    <property type="entry name" value="WH_DNA-bd_sf"/>
</dbReference>
<keyword evidence="6" id="KW-1185">Reference proteome</keyword>
<name>A0A840R8T2_9GAMM</name>
<dbReference type="RefSeq" id="WP_184464512.1">
    <property type="nucleotide sequence ID" value="NZ_JACHHW010000010.1"/>
</dbReference>
<evidence type="ECO:0000256" key="1">
    <source>
        <dbReference type="ARBA" id="ARBA00011046"/>
    </source>
</evidence>
<evidence type="ECO:0000313" key="6">
    <source>
        <dbReference type="Proteomes" id="UP000536640"/>
    </source>
</evidence>
<dbReference type="Pfam" id="PF03965">
    <property type="entry name" value="Penicillinase_R"/>
    <property type="match status" value="1"/>
</dbReference>
<gene>
    <name evidence="5" type="ORF">HNQ57_003150</name>
</gene>